<reference evidence="1 2" key="1">
    <citation type="journal article" date="2012" name="J. Bacteriol.">
        <title>Draft Genome Sequence of Cecembia lonarensis Strain LW9T, Isolated from Lonar Lake, a Haloalkaline Lake in India.</title>
        <authorList>
            <person name="Shivaji S."/>
            <person name="Ara S."/>
            <person name="Singh A."/>
            <person name="Pinnaka A.K."/>
        </authorList>
    </citation>
    <scope>NUCLEOTIDE SEQUENCE [LARGE SCALE GENOMIC DNA]</scope>
    <source>
        <strain evidence="1 2">LW9</strain>
    </source>
</reference>
<sequence>MKNAVFLIPFVFFLACSQKSETKEQVEEILKEIVEPEKTEPEVSQEVAESFGLIGSWSIPSSFGGGELKIEHHLGTYYKNEEHSDGTVHIAPMDMVEEGGEKLFSLKDESSDDIWAVTKDGKLELRSRDGVKYSSEAL</sequence>
<dbReference type="Proteomes" id="UP000004478">
    <property type="component" value="Unassembled WGS sequence"/>
</dbReference>
<dbReference type="PROSITE" id="PS51257">
    <property type="entry name" value="PROKAR_LIPOPROTEIN"/>
    <property type="match status" value="1"/>
</dbReference>
<protein>
    <recommendedName>
        <fullName evidence="3">Lipocalin-like domain-containing protein</fullName>
    </recommendedName>
</protein>
<comment type="caution">
    <text evidence="1">The sequence shown here is derived from an EMBL/GenBank/DDBJ whole genome shotgun (WGS) entry which is preliminary data.</text>
</comment>
<keyword evidence="2" id="KW-1185">Reference proteome</keyword>
<organism evidence="1 2">
    <name type="scientific">Cecembia lonarensis (strain CCUG 58316 / KCTC 22772 / LW9)</name>
    <dbReference type="NCBI Taxonomy" id="1225176"/>
    <lineage>
        <taxon>Bacteria</taxon>
        <taxon>Pseudomonadati</taxon>
        <taxon>Bacteroidota</taxon>
        <taxon>Cytophagia</taxon>
        <taxon>Cytophagales</taxon>
        <taxon>Cyclobacteriaceae</taxon>
        <taxon>Cecembia</taxon>
    </lineage>
</organism>
<name>K1L723_CECL9</name>
<proteinExistence type="predicted"/>
<evidence type="ECO:0008006" key="3">
    <source>
        <dbReference type="Google" id="ProtNLM"/>
    </source>
</evidence>
<dbReference type="AlphaFoldDB" id="K1L723"/>
<dbReference type="RefSeq" id="WP_009186525.1">
    <property type="nucleotide sequence ID" value="NZ_AMGM01000083.1"/>
</dbReference>
<accession>K1L723</accession>
<gene>
    <name evidence="1" type="ORF">B879_03509</name>
</gene>
<evidence type="ECO:0000313" key="1">
    <source>
        <dbReference type="EMBL" id="EKB47892.1"/>
    </source>
</evidence>
<dbReference type="OrthoDB" id="839675at2"/>
<dbReference type="EMBL" id="AMGM01000083">
    <property type="protein sequence ID" value="EKB47892.1"/>
    <property type="molecule type" value="Genomic_DNA"/>
</dbReference>
<evidence type="ECO:0000313" key="2">
    <source>
        <dbReference type="Proteomes" id="UP000004478"/>
    </source>
</evidence>